<dbReference type="Gene3D" id="2.60.120.10">
    <property type="entry name" value="Jelly Rolls"/>
    <property type="match status" value="1"/>
</dbReference>
<protein>
    <submittedName>
        <fullName evidence="3">dTDP-4-dehydrorhamnose 3,5-epimerase family protein</fullName>
    </submittedName>
</protein>
<comment type="caution">
    <text evidence="3">The sequence shown here is derived from an EMBL/GenBank/DDBJ whole genome shotgun (WGS) entry which is preliminary data.</text>
</comment>
<organism evidence="3 4">
    <name type="scientific">Kibdelosporangium lantanae</name>
    <dbReference type="NCBI Taxonomy" id="1497396"/>
    <lineage>
        <taxon>Bacteria</taxon>
        <taxon>Bacillati</taxon>
        <taxon>Actinomycetota</taxon>
        <taxon>Actinomycetes</taxon>
        <taxon>Pseudonocardiales</taxon>
        <taxon>Pseudonocardiaceae</taxon>
        <taxon>Kibdelosporangium</taxon>
    </lineage>
</organism>
<dbReference type="Proteomes" id="UP001597045">
    <property type="component" value="Unassembled WGS sequence"/>
</dbReference>
<feature type="region of interest" description="Disordered" evidence="2">
    <location>
        <begin position="1"/>
        <end position="22"/>
    </location>
</feature>
<dbReference type="PANTHER" id="PTHR21047:SF2">
    <property type="entry name" value="THYMIDINE DIPHOSPHO-4-KETO-RHAMNOSE 3,5-EPIMERASE"/>
    <property type="match status" value="1"/>
</dbReference>
<reference evidence="4" key="1">
    <citation type="journal article" date="2019" name="Int. J. Syst. Evol. Microbiol.">
        <title>The Global Catalogue of Microorganisms (GCM) 10K type strain sequencing project: providing services to taxonomists for standard genome sequencing and annotation.</title>
        <authorList>
            <consortium name="The Broad Institute Genomics Platform"/>
            <consortium name="The Broad Institute Genome Sequencing Center for Infectious Disease"/>
            <person name="Wu L."/>
            <person name="Ma J."/>
        </authorList>
    </citation>
    <scope>NUCLEOTIDE SEQUENCE [LARGE SCALE GENOMIC DNA]</scope>
    <source>
        <strain evidence="4">JCM 31486</strain>
    </source>
</reference>
<proteinExistence type="inferred from homology"/>
<name>A0ABW3M9E5_9PSEU</name>
<dbReference type="EMBL" id="JBHTIS010000975">
    <property type="protein sequence ID" value="MFD1047211.1"/>
    <property type="molecule type" value="Genomic_DNA"/>
</dbReference>
<comment type="similarity">
    <text evidence="1">Belongs to the dTDP-4-dehydrorhamnose 3,5-epimerase family.</text>
</comment>
<sequence length="238" mass="26153">HRQGGRGRPDRRRTRPVLTNRPSNRRMAVVDPVRRPEDTVDNMTFTEMTVRDAYRIQPAHIPDRRGSFFEAWRSSELSRQTGLRFTVRQVNYSVSSRNTLRGIHGTTIPPGQAKLVTCVQGAAMDVVVDLRVGSPTFGRFDVTLQEAGSGIGVYLPDGIGHAFLALTDNTCMNYLCSEEYVPGTMIDIQALDPAIGIPWNLDGPPVMSDKDAAAPSLAEAVERGLLPSYTQTLATKLG</sequence>
<evidence type="ECO:0000313" key="4">
    <source>
        <dbReference type="Proteomes" id="UP001597045"/>
    </source>
</evidence>
<accession>A0ABW3M9E5</accession>
<gene>
    <name evidence="3" type="ORF">ACFQ1S_17475</name>
</gene>
<dbReference type="CDD" id="cd00438">
    <property type="entry name" value="cupin_RmlC"/>
    <property type="match status" value="1"/>
</dbReference>
<dbReference type="InterPro" id="IPR011051">
    <property type="entry name" value="RmlC_Cupin_sf"/>
</dbReference>
<feature type="compositionally biased region" description="Basic residues" evidence="2">
    <location>
        <begin position="1"/>
        <end position="15"/>
    </location>
</feature>
<dbReference type="InterPro" id="IPR000888">
    <property type="entry name" value="RmlC-like"/>
</dbReference>
<evidence type="ECO:0000256" key="1">
    <source>
        <dbReference type="ARBA" id="ARBA00010154"/>
    </source>
</evidence>
<keyword evidence="4" id="KW-1185">Reference proteome</keyword>
<dbReference type="PANTHER" id="PTHR21047">
    <property type="entry name" value="DTDP-6-DEOXY-D-GLUCOSE-3,5 EPIMERASE"/>
    <property type="match status" value="1"/>
</dbReference>
<dbReference type="SUPFAM" id="SSF51182">
    <property type="entry name" value="RmlC-like cupins"/>
    <property type="match status" value="1"/>
</dbReference>
<dbReference type="Pfam" id="PF00908">
    <property type="entry name" value="dTDP_sugar_isom"/>
    <property type="match status" value="1"/>
</dbReference>
<feature type="non-terminal residue" evidence="3">
    <location>
        <position position="1"/>
    </location>
</feature>
<evidence type="ECO:0000313" key="3">
    <source>
        <dbReference type="EMBL" id="MFD1047211.1"/>
    </source>
</evidence>
<evidence type="ECO:0000256" key="2">
    <source>
        <dbReference type="SAM" id="MobiDB-lite"/>
    </source>
</evidence>
<dbReference type="InterPro" id="IPR014710">
    <property type="entry name" value="RmlC-like_jellyroll"/>
</dbReference>